<dbReference type="AlphaFoldDB" id="A0A238Y2P9"/>
<dbReference type="InterPro" id="IPR011032">
    <property type="entry name" value="GroES-like_sf"/>
</dbReference>
<dbReference type="RefSeq" id="WP_089337452.1">
    <property type="nucleotide sequence ID" value="NZ_FZNO01000017.1"/>
</dbReference>
<keyword evidence="5" id="KW-1185">Reference proteome</keyword>
<dbReference type="Gene3D" id="3.90.180.10">
    <property type="entry name" value="Medium-chain alcohol dehydrogenases, catalytic domain"/>
    <property type="match status" value="1"/>
</dbReference>
<dbReference type="InterPro" id="IPR002364">
    <property type="entry name" value="Quin_OxRdtase/zeta-crystal_CS"/>
</dbReference>
<proteinExistence type="predicted"/>
<dbReference type="GO" id="GO:0003960">
    <property type="term" value="F:quinone reductase (NADPH) activity"/>
    <property type="evidence" value="ECO:0007669"/>
    <property type="project" value="TreeGrafter"/>
</dbReference>
<evidence type="ECO:0000313" key="5">
    <source>
        <dbReference type="Proteomes" id="UP000198403"/>
    </source>
</evidence>
<dbReference type="GO" id="GO:0005829">
    <property type="term" value="C:cytosol"/>
    <property type="evidence" value="ECO:0007669"/>
    <property type="project" value="TreeGrafter"/>
</dbReference>
<evidence type="ECO:0000256" key="2">
    <source>
        <dbReference type="ARBA" id="ARBA00023002"/>
    </source>
</evidence>
<dbReference type="SUPFAM" id="SSF50129">
    <property type="entry name" value="GroES-like"/>
    <property type="match status" value="1"/>
</dbReference>
<dbReference type="GO" id="GO:0070402">
    <property type="term" value="F:NADPH binding"/>
    <property type="evidence" value="ECO:0007669"/>
    <property type="project" value="TreeGrafter"/>
</dbReference>
<dbReference type="GO" id="GO:0035925">
    <property type="term" value="F:mRNA 3'-UTR AU-rich region binding"/>
    <property type="evidence" value="ECO:0007669"/>
    <property type="project" value="TreeGrafter"/>
</dbReference>
<dbReference type="OrthoDB" id="9805883at2"/>
<dbReference type="Pfam" id="PF00107">
    <property type="entry name" value="ADH_zinc_N"/>
    <property type="match status" value="1"/>
</dbReference>
<dbReference type="Gene3D" id="3.40.50.720">
    <property type="entry name" value="NAD(P)-binding Rossmann-like Domain"/>
    <property type="match status" value="1"/>
</dbReference>
<sequence>MRAVLVKEFGGPEVLRVGTADLRPMGEDDVHVRVAYAGVNFLDLHHRSGAYERPLPFVPGREGAGTVLACGAAVTHLSPGDRVAFAMHDDGTYGEEAVLPARKVARVPDDVDMRTAAAVMLQGLTALSLVAVEARISPGQTVLVHSAAGGTGSLIVQVARHAGARVLGLASTEEKVAAALRAGASAAGTYPEGGFAPWVREQTDGRGVDVVFDAVGGPTFAGDLDSLAVRGRLIVYGRSGGPFPPLDPARLANGCLSLTYSRLSYYTGTFADFQERAAALFDLVSRGAVAPLELTVMPLAEASVAHAALAARTSLGKHVLDLAEESATP</sequence>
<reference evidence="4 5" key="1">
    <citation type="submission" date="2017-06" db="EMBL/GenBank/DDBJ databases">
        <authorList>
            <person name="Kim H.J."/>
            <person name="Triplett B.A."/>
        </authorList>
    </citation>
    <scope>NUCLEOTIDE SEQUENCE [LARGE SCALE GENOMIC DNA]</scope>
    <source>
        <strain evidence="4 5">DSM 44272</strain>
    </source>
</reference>
<keyword evidence="1" id="KW-0521">NADP</keyword>
<keyword evidence="2" id="KW-0560">Oxidoreductase</keyword>
<evidence type="ECO:0000259" key="3">
    <source>
        <dbReference type="SMART" id="SM00829"/>
    </source>
</evidence>
<dbReference type="Pfam" id="PF08240">
    <property type="entry name" value="ADH_N"/>
    <property type="match status" value="1"/>
</dbReference>
<dbReference type="SMART" id="SM00829">
    <property type="entry name" value="PKS_ER"/>
    <property type="match status" value="1"/>
</dbReference>
<dbReference type="SUPFAM" id="SSF51735">
    <property type="entry name" value="NAD(P)-binding Rossmann-fold domains"/>
    <property type="match status" value="1"/>
</dbReference>
<dbReference type="InterPro" id="IPR013149">
    <property type="entry name" value="ADH-like_C"/>
</dbReference>
<dbReference type="InterPro" id="IPR036291">
    <property type="entry name" value="NAD(P)-bd_dom_sf"/>
</dbReference>
<gene>
    <name evidence="4" type="ORF">SAMN06272737_11752</name>
</gene>
<protein>
    <submittedName>
        <fullName evidence="4">NADPH2:quinone reductase</fullName>
    </submittedName>
</protein>
<accession>A0A238Y2P9</accession>
<dbReference type="PANTHER" id="PTHR48106:SF13">
    <property type="entry name" value="QUINONE OXIDOREDUCTASE-RELATED"/>
    <property type="match status" value="1"/>
</dbReference>
<organism evidence="4 5">
    <name type="scientific">Blastococcus mobilis</name>
    <dbReference type="NCBI Taxonomy" id="1938746"/>
    <lineage>
        <taxon>Bacteria</taxon>
        <taxon>Bacillati</taxon>
        <taxon>Actinomycetota</taxon>
        <taxon>Actinomycetes</taxon>
        <taxon>Geodermatophilales</taxon>
        <taxon>Geodermatophilaceae</taxon>
        <taxon>Blastococcus</taxon>
    </lineage>
</organism>
<dbReference type="InterPro" id="IPR013154">
    <property type="entry name" value="ADH-like_N"/>
</dbReference>
<dbReference type="GO" id="GO:0008270">
    <property type="term" value="F:zinc ion binding"/>
    <property type="evidence" value="ECO:0007669"/>
    <property type="project" value="InterPro"/>
</dbReference>
<evidence type="ECO:0000256" key="1">
    <source>
        <dbReference type="ARBA" id="ARBA00022857"/>
    </source>
</evidence>
<name>A0A238Y2P9_9ACTN</name>
<dbReference type="PANTHER" id="PTHR48106">
    <property type="entry name" value="QUINONE OXIDOREDUCTASE PIG3-RELATED"/>
    <property type="match status" value="1"/>
</dbReference>
<dbReference type="PROSITE" id="PS01162">
    <property type="entry name" value="QOR_ZETA_CRYSTAL"/>
    <property type="match status" value="1"/>
</dbReference>
<feature type="domain" description="Enoyl reductase (ER)" evidence="3">
    <location>
        <begin position="10"/>
        <end position="320"/>
    </location>
</feature>
<dbReference type="Proteomes" id="UP000198403">
    <property type="component" value="Unassembled WGS sequence"/>
</dbReference>
<dbReference type="InterPro" id="IPR020843">
    <property type="entry name" value="ER"/>
</dbReference>
<evidence type="ECO:0000313" key="4">
    <source>
        <dbReference type="EMBL" id="SNR65242.1"/>
    </source>
</evidence>
<dbReference type="EMBL" id="FZNO01000017">
    <property type="protein sequence ID" value="SNR65242.1"/>
    <property type="molecule type" value="Genomic_DNA"/>
</dbReference>